<proteinExistence type="predicted"/>
<evidence type="ECO:0000313" key="2">
    <source>
        <dbReference type="Proteomes" id="UP001151516"/>
    </source>
</evidence>
<comment type="caution">
    <text evidence="1">The sequence shown here is derived from an EMBL/GenBank/DDBJ whole genome shotgun (WGS) entry which is preliminary data.</text>
</comment>
<accession>A0A9W8GFU6</accession>
<sequence length="71" mass="7773">NGVARPRLPPLSEILGKDYQIALSPNGAHTNSDTLPAFGRAAPDHFATHLSRRKDSFRDEVSKMLAHDGLH</sequence>
<dbReference type="AlphaFoldDB" id="A0A9W8GFU6"/>
<gene>
    <name evidence="1" type="ORF">IWW39_004533</name>
</gene>
<protein>
    <submittedName>
        <fullName evidence="1">Uncharacterized protein</fullName>
    </submittedName>
</protein>
<feature type="non-terminal residue" evidence="1">
    <location>
        <position position="1"/>
    </location>
</feature>
<dbReference type="Proteomes" id="UP001151516">
    <property type="component" value="Unassembled WGS sequence"/>
</dbReference>
<keyword evidence="2" id="KW-1185">Reference proteome</keyword>
<reference evidence="1" key="1">
    <citation type="submission" date="2022-07" db="EMBL/GenBank/DDBJ databases">
        <title>Phylogenomic reconstructions and comparative analyses of Kickxellomycotina fungi.</title>
        <authorList>
            <person name="Reynolds N.K."/>
            <person name="Stajich J.E."/>
            <person name="Barry K."/>
            <person name="Grigoriev I.V."/>
            <person name="Crous P."/>
            <person name="Smith M.E."/>
        </authorList>
    </citation>
    <scope>NUCLEOTIDE SEQUENCE</scope>
    <source>
        <strain evidence="1">CBS 109367</strain>
    </source>
</reference>
<evidence type="ECO:0000313" key="1">
    <source>
        <dbReference type="EMBL" id="KAJ2685022.1"/>
    </source>
</evidence>
<dbReference type="EMBL" id="JANBTX010000174">
    <property type="protein sequence ID" value="KAJ2685022.1"/>
    <property type="molecule type" value="Genomic_DNA"/>
</dbReference>
<name>A0A9W8GFU6_9FUNG</name>
<organism evidence="1 2">
    <name type="scientific">Coemansia spiralis</name>
    <dbReference type="NCBI Taxonomy" id="417178"/>
    <lineage>
        <taxon>Eukaryota</taxon>
        <taxon>Fungi</taxon>
        <taxon>Fungi incertae sedis</taxon>
        <taxon>Zoopagomycota</taxon>
        <taxon>Kickxellomycotina</taxon>
        <taxon>Kickxellomycetes</taxon>
        <taxon>Kickxellales</taxon>
        <taxon>Kickxellaceae</taxon>
        <taxon>Coemansia</taxon>
    </lineage>
</organism>
<dbReference type="OrthoDB" id="5598252at2759"/>